<dbReference type="PROSITE" id="PS50893">
    <property type="entry name" value="ABC_TRANSPORTER_2"/>
    <property type="match status" value="1"/>
</dbReference>
<evidence type="ECO:0000256" key="5">
    <source>
        <dbReference type="ARBA" id="ARBA00022970"/>
    </source>
</evidence>
<dbReference type="GO" id="GO:0005524">
    <property type="term" value="F:ATP binding"/>
    <property type="evidence" value="ECO:0007669"/>
    <property type="project" value="UniProtKB-KW"/>
</dbReference>
<dbReference type="InterPro" id="IPR017871">
    <property type="entry name" value="ABC_transporter-like_CS"/>
</dbReference>
<proteinExistence type="inferred from homology"/>
<name>A0A176Y942_9BRAD</name>
<comment type="function">
    <text evidence="6">Involved in beta-(1--&gt;2)glucan export. Transmembrane domains (TMD) form a pore in the inner membrane and the ATP-binding domain (NBD) is responsible for energy generation.</text>
</comment>
<dbReference type="STRING" id="1505087.AYJ54_32455"/>
<dbReference type="OrthoDB" id="7846240at2"/>
<dbReference type="AlphaFoldDB" id="A0A176Y942"/>
<dbReference type="Pfam" id="PF00005">
    <property type="entry name" value="ABC_tran"/>
    <property type="match status" value="1"/>
</dbReference>
<sequence>MLRLERVSVSIGAVAILRGVDLDVGTGEFVGLIGRNGAGKTTLLRTIMGLLPPASGKLEFESRELSGLPTHRRAEFGIGYMPEDRRLVPGLTAEENMLLPAWAADAQDPDARLAHIYETIPELTALRARKTLQLSGGQQKLVALGRALMAGHKLLLLDEPFEGVAPVLARRLAEVISGLRKSGLSVVLSESSMTHAHGLLDRVFAIDRGSVSVSK</sequence>
<dbReference type="RefSeq" id="WP_063708258.1">
    <property type="nucleotide sequence ID" value="NZ_LUUB01000118.1"/>
</dbReference>
<dbReference type="Gene3D" id="3.40.50.300">
    <property type="entry name" value="P-loop containing nucleotide triphosphate hydrolases"/>
    <property type="match status" value="1"/>
</dbReference>
<dbReference type="SUPFAM" id="SSF52540">
    <property type="entry name" value="P-loop containing nucleoside triphosphate hydrolases"/>
    <property type="match status" value="1"/>
</dbReference>
<comment type="similarity">
    <text evidence="1">Belongs to the ABC transporter superfamily.</text>
</comment>
<evidence type="ECO:0000256" key="6">
    <source>
        <dbReference type="ARBA" id="ARBA00024722"/>
    </source>
</evidence>
<organism evidence="8 9">
    <name type="scientific">Bradyrhizobium centrolobii</name>
    <dbReference type="NCBI Taxonomy" id="1505087"/>
    <lineage>
        <taxon>Bacteria</taxon>
        <taxon>Pseudomonadati</taxon>
        <taxon>Pseudomonadota</taxon>
        <taxon>Alphaproteobacteria</taxon>
        <taxon>Hyphomicrobiales</taxon>
        <taxon>Nitrobacteraceae</taxon>
        <taxon>Bradyrhizobium</taxon>
    </lineage>
</organism>
<dbReference type="PANTHER" id="PTHR43820:SF5">
    <property type="entry name" value="HIGH-AFFINITY BRANCHED-CHAIN AMINO ACID TRANSPORT ATP-BINDING PROTEIN"/>
    <property type="match status" value="1"/>
</dbReference>
<keyword evidence="9" id="KW-1185">Reference proteome</keyword>
<evidence type="ECO:0000256" key="4">
    <source>
        <dbReference type="ARBA" id="ARBA00022840"/>
    </source>
</evidence>
<evidence type="ECO:0000256" key="2">
    <source>
        <dbReference type="ARBA" id="ARBA00022448"/>
    </source>
</evidence>
<evidence type="ECO:0000313" key="9">
    <source>
        <dbReference type="Proteomes" id="UP000076959"/>
    </source>
</evidence>
<dbReference type="InterPro" id="IPR027417">
    <property type="entry name" value="P-loop_NTPase"/>
</dbReference>
<dbReference type="InterPro" id="IPR003439">
    <property type="entry name" value="ABC_transporter-like_ATP-bd"/>
</dbReference>
<evidence type="ECO:0000256" key="1">
    <source>
        <dbReference type="ARBA" id="ARBA00005417"/>
    </source>
</evidence>
<dbReference type="InterPro" id="IPR003593">
    <property type="entry name" value="AAA+_ATPase"/>
</dbReference>
<evidence type="ECO:0000256" key="3">
    <source>
        <dbReference type="ARBA" id="ARBA00022741"/>
    </source>
</evidence>
<evidence type="ECO:0000259" key="7">
    <source>
        <dbReference type="PROSITE" id="PS50893"/>
    </source>
</evidence>
<comment type="caution">
    <text evidence="8">The sequence shown here is derived from an EMBL/GenBank/DDBJ whole genome shotgun (WGS) entry which is preliminary data.</text>
</comment>
<dbReference type="GO" id="GO:0015807">
    <property type="term" value="P:L-amino acid transport"/>
    <property type="evidence" value="ECO:0007669"/>
    <property type="project" value="TreeGrafter"/>
</dbReference>
<dbReference type="PANTHER" id="PTHR43820">
    <property type="entry name" value="HIGH-AFFINITY BRANCHED-CHAIN AMINO ACID TRANSPORT ATP-BINDING PROTEIN LIVF"/>
    <property type="match status" value="1"/>
</dbReference>
<evidence type="ECO:0000313" key="8">
    <source>
        <dbReference type="EMBL" id="OAE99612.1"/>
    </source>
</evidence>
<dbReference type="PROSITE" id="PS00211">
    <property type="entry name" value="ABC_TRANSPORTER_1"/>
    <property type="match status" value="1"/>
</dbReference>
<feature type="domain" description="ABC transporter" evidence="7">
    <location>
        <begin position="2"/>
        <end position="215"/>
    </location>
</feature>
<dbReference type="InterPro" id="IPR052156">
    <property type="entry name" value="BCAA_Transport_ATP-bd_LivF"/>
</dbReference>
<keyword evidence="2" id="KW-0813">Transport</keyword>
<dbReference type="GO" id="GO:0015658">
    <property type="term" value="F:branched-chain amino acid transmembrane transporter activity"/>
    <property type="evidence" value="ECO:0007669"/>
    <property type="project" value="TreeGrafter"/>
</dbReference>
<keyword evidence="5" id="KW-0029">Amino-acid transport</keyword>
<protein>
    <submittedName>
        <fullName evidence="8">ABC transporter ATP-binding protein</fullName>
    </submittedName>
</protein>
<dbReference type="Proteomes" id="UP000076959">
    <property type="component" value="Unassembled WGS sequence"/>
</dbReference>
<reference evidence="8 9" key="1">
    <citation type="submission" date="2016-03" db="EMBL/GenBank/DDBJ databases">
        <title>Draft Genome Sequence of the Strain BR 10245 (Bradyrhizobium sp.) isolated from nodules of Centrolobium paraense.</title>
        <authorList>
            <person name="Simoes-Araujo J.L.Sr."/>
            <person name="Barauna A.C."/>
            <person name="Silva K."/>
            <person name="Zilli J.E."/>
        </authorList>
    </citation>
    <scope>NUCLEOTIDE SEQUENCE [LARGE SCALE GENOMIC DNA]</scope>
    <source>
        <strain evidence="8 9">BR 10245</strain>
    </source>
</reference>
<accession>A0A176Y942</accession>
<keyword evidence="3" id="KW-0547">Nucleotide-binding</keyword>
<gene>
    <name evidence="8" type="ORF">AYJ54_32455</name>
</gene>
<keyword evidence="4 8" id="KW-0067">ATP-binding</keyword>
<dbReference type="SMART" id="SM00382">
    <property type="entry name" value="AAA"/>
    <property type="match status" value="1"/>
</dbReference>
<dbReference type="GO" id="GO:0016887">
    <property type="term" value="F:ATP hydrolysis activity"/>
    <property type="evidence" value="ECO:0007669"/>
    <property type="project" value="InterPro"/>
</dbReference>
<dbReference type="EMBL" id="LUUB01000118">
    <property type="protein sequence ID" value="OAE99612.1"/>
    <property type="molecule type" value="Genomic_DNA"/>
</dbReference>